<evidence type="ECO:0000313" key="3">
    <source>
        <dbReference type="Proteomes" id="UP000076738"/>
    </source>
</evidence>
<proteinExistence type="predicted"/>
<name>A0A167JJG2_CALVF</name>
<feature type="transmembrane region" description="Helical" evidence="1">
    <location>
        <begin position="148"/>
        <end position="167"/>
    </location>
</feature>
<gene>
    <name evidence="2" type="ORF">CALVIDRAFT_539830</name>
</gene>
<accession>A0A167JJG2</accession>
<feature type="transmembrane region" description="Helical" evidence="1">
    <location>
        <begin position="5"/>
        <end position="21"/>
    </location>
</feature>
<dbReference type="Proteomes" id="UP000076738">
    <property type="component" value="Unassembled WGS sequence"/>
</dbReference>
<evidence type="ECO:0000256" key="1">
    <source>
        <dbReference type="SAM" id="Phobius"/>
    </source>
</evidence>
<feature type="transmembrane region" description="Helical" evidence="1">
    <location>
        <begin position="80"/>
        <end position="99"/>
    </location>
</feature>
<sequence>MAELFFTNVFTSFLIFITWTNSLRVLREVRASTDVRSRSGATASFAAICNIFVLTFWLVFRYYHRAELRGERKSAWRIELLRVSICALLFVLWSIPLPIGRREHPSCFLWPEDGNAVGPGLQSIWTMRSTITNYLATPEGECRLPRRIAGFAMINSLTCACPIASLLKRR</sequence>
<reference evidence="2 3" key="1">
    <citation type="journal article" date="2016" name="Mol. Biol. Evol.">
        <title>Comparative Genomics of Early-Diverging Mushroom-Forming Fungi Provides Insights into the Origins of Lignocellulose Decay Capabilities.</title>
        <authorList>
            <person name="Nagy L.G."/>
            <person name="Riley R."/>
            <person name="Tritt A."/>
            <person name="Adam C."/>
            <person name="Daum C."/>
            <person name="Floudas D."/>
            <person name="Sun H."/>
            <person name="Yadav J.S."/>
            <person name="Pangilinan J."/>
            <person name="Larsson K.H."/>
            <person name="Matsuura K."/>
            <person name="Barry K."/>
            <person name="Labutti K."/>
            <person name="Kuo R."/>
            <person name="Ohm R.A."/>
            <person name="Bhattacharya S.S."/>
            <person name="Shirouzu T."/>
            <person name="Yoshinaga Y."/>
            <person name="Martin F.M."/>
            <person name="Grigoriev I.V."/>
            <person name="Hibbett D.S."/>
        </authorList>
    </citation>
    <scope>NUCLEOTIDE SEQUENCE [LARGE SCALE GENOMIC DNA]</scope>
    <source>
        <strain evidence="2 3">TUFC12733</strain>
    </source>
</reference>
<keyword evidence="3" id="KW-1185">Reference proteome</keyword>
<evidence type="ECO:0000313" key="2">
    <source>
        <dbReference type="EMBL" id="KZO93655.1"/>
    </source>
</evidence>
<protein>
    <submittedName>
        <fullName evidence="2">Uncharacterized protein</fullName>
    </submittedName>
</protein>
<keyword evidence="1" id="KW-0812">Transmembrane</keyword>
<feature type="transmembrane region" description="Helical" evidence="1">
    <location>
        <begin position="41"/>
        <end position="60"/>
    </location>
</feature>
<dbReference type="EMBL" id="KV417300">
    <property type="protein sequence ID" value="KZO93655.1"/>
    <property type="molecule type" value="Genomic_DNA"/>
</dbReference>
<organism evidence="2 3">
    <name type="scientific">Calocera viscosa (strain TUFC12733)</name>
    <dbReference type="NCBI Taxonomy" id="1330018"/>
    <lineage>
        <taxon>Eukaryota</taxon>
        <taxon>Fungi</taxon>
        <taxon>Dikarya</taxon>
        <taxon>Basidiomycota</taxon>
        <taxon>Agaricomycotina</taxon>
        <taxon>Dacrymycetes</taxon>
        <taxon>Dacrymycetales</taxon>
        <taxon>Dacrymycetaceae</taxon>
        <taxon>Calocera</taxon>
    </lineage>
</organism>
<dbReference type="AlphaFoldDB" id="A0A167JJG2"/>
<keyword evidence="1" id="KW-1133">Transmembrane helix</keyword>
<keyword evidence="1" id="KW-0472">Membrane</keyword>